<sequence>MKKVTKAAVAAGAAGVLLLGGAGSFALWNDTKTVDAGTVNTGHLTLDASAPGAWADISADAENALFVPTTDKIVPGDTVTFTQTVTIDADGKNLKGELTVGTLAAVPAALTDQVTVTVAPTAAAGVTVDGSVVSFDAPGIFTVPVTITVNFLEGAAGSTPETTMVQEVNLNALELTLDQVRP</sequence>
<evidence type="ECO:0000256" key="1">
    <source>
        <dbReference type="SAM" id="SignalP"/>
    </source>
</evidence>
<dbReference type="EMBL" id="CP013200">
    <property type="protein sequence ID" value="ALO67767.1"/>
    <property type="molecule type" value="Genomic_DNA"/>
</dbReference>
<dbReference type="NCBIfam" id="TIGR04088">
    <property type="entry name" value="cognate_SipW"/>
    <property type="match status" value="1"/>
</dbReference>
<reference evidence="2 3" key="2">
    <citation type="journal article" date="2016" name="J. Biotechnol.">
        <title>Complete genome sequence of Arthrobacter alpinus ERGS4:06, a yellow pigmented bacterium tolerant to cold and radiations isolated from Sikkim Himalaya.</title>
        <authorList>
            <person name="Kumar R."/>
            <person name="Singh D."/>
            <person name="Swarnkar M.K."/>
            <person name="Singh A.K."/>
            <person name="Kumar S."/>
        </authorList>
    </citation>
    <scope>NUCLEOTIDE SEQUENCE [LARGE SCALE GENOMIC DNA]</scope>
    <source>
        <strain evidence="2 3">ERGS4:06</strain>
    </source>
</reference>
<evidence type="ECO:0000313" key="3">
    <source>
        <dbReference type="Proteomes" id="UP000059574"/>
    </source>
</evidence>
<proteinExistence type="predicted"/>
<organism evidence="2 3">
    <name type="scientific">Arthrobacter alpinus</name>
    <dbReference type="NCBI Taxonomy" id="656366"/>
    <lineage>
        <taxon>Bacteria</taxon>
        <taxon>Bacillati</taxon>
        <taxon>Actinomycetota</taxon>
        <taxon>Actinomycetes</taxon>
        <taxon>Micrococcales</taxon>
        <taxon>Micrococcaceae</taxon>
        <taxon>Arthrobacter</taxon>
    </lineage>
</organism>
<dbReference type="InterPro" id="IPR024006">
    <property type="entry name" value="Alt_signal_exp_actinobact"/>
</dbReference>
<gene>
    <name evidence="2" type="ORF">AS189_16390</name>
</gene>
<keyword evidence="1" id="KW-0732">Signal</keyword>
<feature type="signal peptide" evidence="1">
    <location>
        <begin position="1"/>
        <end position="28"/>
    </location>
</feature>
<dbReference type="RefSeq" id="WP_062291255.1">
    <property type="nucleotide sequence ID" value="NZ_CP013200.1"/>
</dbReference>
<dbReference type="InterPro" id="IPR023833">
    <property type="entry name" value="Signal_pept_SipW-depend-type"/>
</dbReference>
<evidence type="ECO:0000313" key="2">
    <source>
        <dbReference type="EMBL" id="ALO67767.1"/>
    </source>
</evidence>
<protein>
    <recommendedName>
        <fullName evidence="4">Alternate signal-mediated exported protein, RER_14450 family</fullName>
    </recommendedName>
</protein>
<name>A0A0S2M2X5_9MICC</name>
<evidence type="ECO:0008006" key="4">
    <source>
        <dbReference type="Google" id="ProtNLM"/>
    </source>
</evidence>
<dbReference type="NCBIfam" id="TIGR04089">
    <property type="entry name" value="exp_by_SipW_III"/>
    <property type="match status" value="1"/>
</dbReference>
<feature type="chain" id="PRO_5039267453" description="Alternate signal-mediated exported protein, RER_14450 family" evidence="1">
    <location>
        <begin position="29"/>
        <end position="182"/>
    </location>
</feature>
<reference evidence="3" key="1">
    <citation type="submission" date="2015-11" db="EMBL/GenBank/DDBJ databases">
        <authorList>
            <person name="Kumar R."/>
            <person name="Singh D."/>
            <person name="Swarnkar M.K."/>
            <person name="Singh A.K."/>
            <person name="Kumar S."/>
        </authorList>
    </citation>
    <scope>NUCLEOTIDE SEQUENCE [LARGE SCALE GENOMIC DNA]</scope>
    <source>
        <strain evidence="3">ERGS4:06</strain>
    </source>
</reference>
<dbReference type="AlphaFoldDB" id="A0A0S2M2X5"/>
<accession>A0A0S2M2X5</accession>
<dbReference type="Proteomes" id="UP000059574">
    <property type="component" value="Chromosome"/>
</dbReference>